<dbReference type="InterPro" id="IPR028030">
    <property type="entry name" value="DUF4592"/>
</dbReference>
<evidence type="ECO:0000313" key="3">
    <source>
        <dbReference type="EMBL" id="CAI5793517.1"/>
    </source>
</evidence>
<evidence type="ECO:0000256" key="1">
    <source>
        <dbReference type="SAM" id="MobiDB-lite"/>
    </source>
</evidence>
<accession>A0AA35LBZ6</accession>
<feature type="compositionally biased region" description="Polar residues" evidence="1">
    <location>
        <begin position="272"/>
        <end position="282"/>
    </location>
</feature>
<dbReference type="AlphaFoldDB" id="A0AA35LBZ6"/>
<dbReference type="InterPro" id="IPR026713">
    <property type="entry name" value="CRACD-like"/>
</dbReference>
<feature type="region of interest" description="Disordered" evidence="1">
    <location>
        <begin position="392"/>
        <end position="430"/>
    </location>
</feature>
<proteinExistence type="predicted"/>
<feature type="compositionally biased region" description="Low complexity" evidence="1">
    <location>
        <begin position="415"/>
        <end position="426"/>
    </location>
</feature>
<keyword evidence="4" id="KW-1185">Reference proteome</keyword>
<feature type="region of interest" description="Disordered" evidence="1">
    <location>
        <begin position="298"/>
        <end position="332"/>
    </location>
</feature>
<gene>
    <name evidence="3" type="ORF">PODLI_1B007296</name>
</gene>
<dbReference type="EMBL" id="OX395140">
    <property type="protein sequence ID" value="CAI5793517.1"/>
    <property type="molecule type" value="Genomic_DNA"/>
</dbReference>
<feature type="domain" description="DUF4592" evidence="2">
    <location>
        <begin position="117"/>
        <end position="227"/>
    </location>
</feature>
<feature type="region of interest" description="Disordered" evidence="1">
    <location>
        <begin position="38"/>
        <end position="60"/>
    </location>
</feature>
<name>A0AA35LBZ6_9SAUR</name>
<dbReference type="PANTHER" id="PTHR47743:SF2">
    <property type="entry name" value="ACROSOMAL PROTEIN KIAA1210"/>
    <property type="match status" value="1"/>
</dbReference>
<dbReference type="Proteomes" id="UP001178461">
    <property type="component" value="Chromosome Z"/>
</dbReference>
<sequence>MATGVYEIEPCEVEETEEECSKKKRSRFQTFKNFFSKKKKNKEQPSSLGEIKLKPSQSSSDVSIRNLDSCILHLPIEPGSKGNMGNKALSHDSVFTVSSPETFPGKVKALQLQLQPNLVFRSPPLVIPSKRMEEVGGISEDDGLPRSPKGISTLHDVLICSANKVTSESASRPLSPQPSAVVGSPTLPYCHLLPVDFSRPPTPLGCLDTSAAKHKIAINPRKQKAFTHKTQAISVKEVAKQQGLLKPREGKPDHEKLLEEDGRKKEGLAGQTPASHLESTSSEPAWILMAKLKQKGFQGHPLAKEQKCEDKTSARTEQGGEKHSSVSQQEKMEQSCCGKSFFRKPEASAKSALPFDASTLQTNFTSENILKKTSAPQVRTLESKVPLKMAPSAIKATSVRTKPQEAPQMEKETRPLPSLPMSSCSPAEPPWLSLARKKAKAWSEMPQIVQ</sequence>
<evidence type="ECO:0000259" key="2">
    <source>
        <dbReference type="Pfam" id="PF15262"/>
    </source>
</evidence>
<feature type="region of interest" description="Disordered" evidence="1">
    <location>
        <begin position="239"/>
        <end position="282"/>
    </location>
</feature>
<dbReference type="PANTHER" id="PTHR47743">
    <property type="entry name" value="KIAA1210 / KIAA1211 FAMILY MEMBER"/>
    <property type="match status" value="1"/>
</dbReference>
<dbReference type="Pfam" id="PF15262">
    <property type="entry name" value="DUF4592"/>
    <property type="match status" value="1"/>
</dbReference>
<reference evidence="3" key="1">
    <citation type="submission" date="2022-12" db="EMBL/GenBank/DDBJ databases">
        <authorList>
            <person name="Alioto T."/>
            <person name="Alioto T."/>
            <person name="Gomez Garrido J."/>
        </authorList>
    </citation>
    <scope>NUCLEOTIDE SEQUENCE</scope>
</reference>
<feature type="compositionally biased region" description="Basic and acidic residues" evidence="1">
    <location>
        <begin position="246"/>
        <end position="267"/>
    </location>
</feature>
<protein>
    <recommendedName>
        <fullName evidence="2">DUF4592 domain-containing protein</fullName>
    </recommendedName>
</protein>
<organism evidence="3 4">
    <name type="scientific">Podarcis lilfordi</name>
    <name type="common">Lilford's wall lizard</name>
    <dbReference type="NCBI Taxonomy" id="74358"/>
    <lineage>
        <taxon>Eukaryota</taxon>
        <taxon>Metazoa</taxon>
        <taxon>Chordata</taxon>
        <taxon>Craniata</taxon>
        <taxon>Vertebrata</taxon>
        <taxon>Euteleostomi</taxon>
        <taxon>Lepidosauria</taxon>
        <taxon>Squamata</taxon>
        <taxon>Bifurcata</taxon>
        <taxon>Unidentata</taxon>
        <taxon>Episquamata</taxon>
        <taxon>Laterata</taxon>
        <taxon>Lacertibaenia</taxon>
        <taxon>Lacertidae</taxon>
        <taxon>Podarcis</taxon>
    </lineage>
</organism>
<evidence type="ECO:0000313" key="4">
    <source>
        <dbReference type="Proteomes" id="UP001178461"/>
    </source>
</evidence>
<feature type="compositionally biased region" description="Basic and acidic residues" evidence="1">
    <location>
        <begin position="302"/>
        <end position="324"/>
    </location>
</feature>